<evidence type="ECO:0000313" key="4">
    <source>
        <dbReference type="Proteomes" id="UP000515308"/>
    </source>
</evidence>
<dbReference type="VEuPathDB" id="PlasmoDB:PVLDE_0502490"/>
<feature type="transmembrane region" description="Helical" evidence="2">
    <location>
        <begin position="183"/>
        <end position="203"/>
    </location>
</feature>
<dbReference type="EMBL" id="LR865367">
    <property type="protein sequence ID" value="CAD2087388.1"/>
    <property type="molecule type" value="Genomic_DNA"/>
</dbReference>
<keyword evidence="2" id="KW-0472">Membrane</keyword>
<keyword evidence="2" id="KW-1133">Transmembrane helix</keyword>
<evidence type="ECO:0000256" key="2">
    <source>
        <dbReference type="SAM" id="Phobius"/>
    </source>
</evidence>
<dbReference type="Proteomes" id="UP000515308">
    <property type="component" value="Chromosome PVLDE_05"/>
</dbReference>
<name>A0A6V7RZZ6_PLAVN</name>
<protein>
    <submittedName>
        <fullName evidence="3">PIR protein CIR protein</fullName>
    </submittedName>
</protein>
<gene>
    <name evidence="3" type="ORF">PVLDE_0502490</name>
</gene>
<feature type="region of interest" description="Disordered" evidence="1">
    <location>
        <begin position="226"/>
        <end position="276"/>
    </location>
</feature>
<evidence type="ECO:0000313" key="3">
    <source>
        <dbReference type="EMBL" id="CAD2087388.1"/>
    </source>
</evidence>
<reference evidence="3 4" key="1">
    <citation type="submission" date="2020-08" db="EMBL/GenBank/DDBJ databases">
        <authorList>
            <person name="Ramaprasad A."/>
        </authorList>
    </citation>
    <scope>NUCLEOTIDE SEQUENCE [LARGE SCALE GENOMIC DNA]</scope>
</reference>
<keyword evidence="2" id="KW-0812">Transmembrane</keyword>
<organism evidence="3 4">
    <name type="scientific">Plasmodium vinckei lentum</name>
    <dbReference type="NCBI Taxonomy" id="138297"/>
    <lineage>
        <taxon>Eukaryota</taxon>
        <taxon>Sar</taxon>
        <taxon>Alveolata</taxon>
        <taxon>Apicomplexa</taxon>
        <taxon>Aconoidasida</taxon>
        <taxon>Haemosporida</taxon>
        <taxon>Plasmodiidae</taxon>
        <taxon>Plasmodium</taxon>
        <taxon>Plasmodium (Vinckeia)</taxon>
    </lineage>
</organism>
<feature type="compositionally biased region" description="Polar residues" evidence="1">
    <location>
        <begin position="266"/>
        <end position="276"/>
    </location>
</feature>
<feature type="compositionally biased region" description="Basic and acidic residues" evidence="1">
    <location>
        <begin position="226"/>
        <end position="262"/>
    </location>
</feature>
<proteinExistence type="predicted"/>
<accession>A0A6V7RZZ6</accession>
<dbReference type="AlphaFoldDB" id="A0A6V7RZZ6"/>
<sequence length="276" mass="32880">MCICTFGYLYNTHVITNILKTNLIFINKLCVLWGCSKKMSLCELPPEELRQIFQKYLDELNRIFYYYINISLIYTISHGNNDKDIKYYVPYYEKFSRKFNEIAEKCNFYKCNKYCKELYNLGNDYYNARREFLLRNSDYVNKIPGLSTIPQCSNYNSNDDESLECVDMKYLKQENNANDKLHYSRVLFSFIYIFIPVLLLIIYKFTSFEIWMKSIFRTGITLPDKIKENTPGETNNMEKDTDEEKKENQVAEENEKDKKVEDPESQIITNITPTNT</sequence>
<evidence type="ECO:0000256" key="1">
    <source>
        <dbReference type="SAM" id="MobiDB-lite"/>
    </source>
</evidence>